<dbReference type="PANTHER" id="PTHR34047:SF10">
    <property type="entry name" value="GROUP II INTRON-ASSOCIATED OPEN READING FRAME"/>
    <property type="match status" value="1"/>
</dbReference>
<dbReference type="Pfam" id="PF13655">
    <property type="entry name" value="RVT_N"/>
    <property type="match status" value="1"/>
</dbReference>
<name>A0ABV6B6V9_9DEIO</name>
<dbReference type="InterPro" id="IPR030931">
    <property type="entry name" value="Group_II_RT_mat"/>
</dbReference>
<dbReference type="Proteomes" id="UP001589733">
    <property type="component" value="Unassembled WGS sequence"/>
</dbReference>
<gene>
    <name evidence="2" type="primary">ltrA</name>
    <name evidence="2" type="ORF">ACFFLM_26575</name>
</gene>
<dbReference type="NCBIfam" id="TIGR04416">
    <property type="entry name" value="group_II_RT_mat"/>
    <property type="match status" value="1"/>
</dbReference>
<dbReference type="RefSeq" id="WP_380017504.1">
    <property type="nucleotide sequence ID" value="NZ_JBHLYR010000096.1"/>
</dbReference>
<keyword evidence="3" id="KW-1185">Reference proteome</keyword>
<sequence>MHVKHAANETKEQTKWNAVNWRQANRNVRNLRQRIFKAERKGDHRKVKSLQKLMLRSYANTLVSVRRVTQINAGKSTPGVDKVVIKTPEVRGKLVDELHSYRPWQAASTRRVYIPKSNGKLRPLGIPTVNDRVMQARVKNALEPQWEARFESISFGFRPGRSAHDAISSIFLLANPKGRKKWILDADIKGAFDNIGHEPLLESIGKTPGHGLIRQWLKAGYVDDGIKHETPAGTPQGGIISPLLANIALHGMEEALGVLRKKNTGTIKGHRAVVRYADDFVVFCESREDTERAKDELSEWLKERGLELSEEKTQIVHISEGFDFLGFNVRQYKMPGSKRGCKLHIKPSKASTQKIRDKLKKEWRSMRGTHAGIVITRLNPIVRGWTNYFRIGVSAKTFNKLDHWMSTRAYRWTKFRHPNKSWRWVKDKYWGRLNKKREDNWVFGDKQTGGYLLKFGWTKIERHTLVRGKASPDDASLNRYWEERRRKAHTLSPTRLKMARTQQWKCPVCGGHLLNGEDLQDHHMILNRENRDREDLKNRRLVHYFCHRQIHGGNSALPSVVKELLREG</sequence>
<dbReference type="EMBL" id="JBHLYR010000096">
    <property type="protein sequence ID" value="MFB9995502.1"/>
    <property type="molecule type" value="Genomic_DNA"/>
</dbReference>
<dbReference type="PANTHER" id="PTHR34047">
    <property type="entry name" value="NUCLEAR INTRON MATURASE 1, MITOCHONDRIAL-RELATED"/>
    <property type="match status" value="1"/>
</dbReference>
<proteinExistence type="predicted"/>
<dbReference type="Gene3D" id="3.30.70.270">
    <property type="match status" value="1"/>
</dbReference>
<organism evidence="2 3">
    <name type="scientific">Deinococcus oregonensis</name>
    <dbReference type="NCBI Taxonomy" id="1805970"/>
    <lineage>
        <taxon>Bacteria</taxon>
        <taxon>Thermotogati</taxon>
        <taxon>Deinococcota</taxon>
        <taxon>Deinococci</taxon>
        <taxon>Deinococcales</taxon>
        <taxon>Deinococcaceae</taxon>
        <taxon>Deinococcus</taxon>
    </lineage>
</organism>
<dbReference type="InterPro" id="IPR025960">
    <property type="entry name" value="RVT_N"/>
</dbReference>
<evidence type="ECO:0000259" key="1">
    <source>
        <dbReference type="PROSITE" id="PS50878"/>
    </source>
</evidence>
<dbReference type="EC" id="2.7.7.49" evidence="2"/>
<keyword evidence="2" id="KW-0808">Transferase</keyword>
<dbReference type="PROSITE" id="PS50878">
    <property type="entry name" value="RT_POL"/>
    <property type="match status" value="1"/>
</dbReference>
<accession>A0ABV6B6V9</accession>
<dbReference type="CDD" id="cd01651">
    <property type="entry name" value="RT_G2_intron"/>
    <property type="match status" value="1"/>
</dbReference>
<reference evidence="2 3" key="1">
    <citation type="submission" date="2024-09" db="EMBL/GenBank/DDBJ databases">
        <authorList>
            <person name="Sun Q."/>
            <person name="Mori K."/>
        </authorList>
    </citation>
    <scope>NUCLEOTIDE SEQUENCE [LARGE SCALE GENOMIC DNA]</scope>
    <source>
        <strain evidence="2 3">JCM 13503</strain>
    </source>
</reference>
<dbReference type="Pfam" id="PF08388">
    <property type="entry name" value="GIIM"/>
    <property type="match status" value="1"/>
</dbReference>
<dbReference type="InterPro" id="IPR013597">
    <property type="entry name" value="Mat_intron_G2"/>
</dbReference>
<keyword evidence="2" id="KW-0548">Nucleotidyltransferase</keyword>
<dbReference type="SUPFAM" id="SSF56672">
    <property type="entry name" value="DNA/RNA polymerases"/>
    <property type="match status" value="1"/>
</dbReference>
<feature type="domain" description="Reverse transcriptase" evidence="1">
    <location>
        <begin position="95"/>
        <end position="329"/>
    </location>
</feature>
<evidence type="ECO:0000313" key="3">
    <source>
        <dbReference type="Proteomes" id="UP001589733"/>
    </source>
</evidence>
<dbReference type="GO" id="GO:0003964">
    <property type="term" value="F:RNA-directed DNA polymerase activity"/>
    <property type="evidence" value="ECO:0007669"/>
    <property type="project" value="UniProtKB-KW"/>
</dbReference>
<dbReference type="InterPro" id="IPR043502">
    <property type="entry name" value="DNA/RNA_pol_sf"/>
</dbReference>
<evidence type="ECO:0000313" key="2">
    <source>
        <dbReference type="EMBL" id="MFB9995502.1"/>
    </source>
</evidence>
<dbReference type="InterPro" id="IPR051083">
    <property type="entry name" value="GrpII_Intron_Splice-Mob/Def"/>
</dbReference>
<comment type="caution">
    <text evidence="2">The sequence shown here is derived from an EMBL/GenBank/DDBJ whole genome shotgun (WGS) entry which is preliminary data.</text>
</comment>
<dbReference type="Pfam" id="PF00078">
    <property type="entry name" value="RVT_1"/>
    <property type="match status" value="1"/>
</dbReference>
<dbReference type="InterPro" id="IPR043128">
    <property type="entry name" value="Rev_trsase/Diguanyl_cyclase"/>
</dbReference>
<keyword evidence="2" id="KW-0695">RNA-directed DNA polymerase</keyword>
<dbReference type="InterPro" id="IPR000477">
    <property type="entry name" value="RT_dom"/>
</dbReference>
<protein>
    <submittedName>
        <fullName evidence="2">Group II intron reverse transcriptase/maturase</fullName>
        <ecNumber evidence="2">2.7.7.49</ecNumber>
    </submittedName>
</protein>